<sequence>KAISHVTSTKFFSIHIDESLSFKTHISNLLKQNSRSLGMLNRISYLLPENVRITLYYSLICSKFS</sequence>
<proteinExistence type="predicted"/>
<reference evidence="1" key="1">
    <citation type="submission" date="2015-07" db="EMBL/GenBank/DDBJ databases">
        <title>MeaNS - Measles Nucleotide Surveillance Program.</title>
        <authorList>
            <person name="Tran T."/>
            <person name="Druce J."/>
        </authorList>
    </citation>
    <scope>NUCLEOTIDE SEQUENCE</scope>
    <source>
        <strain evidence="1">UCB-OBI-ISO-001</strain>
        <tissue evidence="1">Gonad</tissue>
    </source>
</reference>
<name>A0A0L8HIN3_OCTBM</name>
<accession>A0A0L8HIN3</accession>
<dbReference type="AlphaFoldDB" id="A0A0L8HIN3"/>
<organism evidence="1">
    <name type="scientific">Octopus bimaculoides</name>
    <name type="common">California two-spotted octopus</name>
    <dbReference type="NCBI Taxonomy" id="37653"/>
    <lineage>
        <taxon>Eukaryota</taxon>
        <taxon>Metazoa</taxon>
        <taxon>Spiralia</taxon>
        <taxon>Lophotrochozoa</taxon>
        <taxon>Mollusca</taxon>
        <taxon>Cephalopoda</taxon>
        <taxon>Coleoidea</taxon>
        <taxon>Octopodiformes</taxon>
        <taxon>Octopoda</taxon>
        <taxon>Incirrata</taxon>
        <taxon>Octopodidae</taxon>
        <taxon>Octopus</taxon>
    </lineage>
</organism>
<evidence type="ECO:0000313" key="1">
    <source>
        <dbReference type="EMBL" id="KOF88979.1"/>
    </source>
</evidence>
<feature type="non-terminal residue" evidence="1">
    <location>
        <position position="1"/>
    </location>
</feature>
<protein>
    <submittedName>
        <fullName evidence="1">Uncharacterized protein</fullName>
    </submittedName>
</protein>
<gene>
    <name evidence="1" type="ORF">OCBIM_22013888mg</name>
</gene>
<dbReference type="EMBL" id="KQ418070">
    <property type="protein sequence ID" value="KOF88979.1"/>
    <property type="molecule type" value="Genomic_DNA"/>
</dbReference>